<gene>
    <name evidence="5" type="ORF">SAMN05421578_108135</name>
</gene>
<evidence type="ECO:0000256" key="2">
    <source>
        <dbReference type="ARBA" id="ARBA00024325"/>
    </source>
</evidence>
<dbReference type="Pfam" id="PF07875">
    <property type="entry name" value="Coat_F"/>
    <property type="match status" value="1"/>
</dbReference>
<sequence length="209" mass="23599">MQNPSQHDQLNNNHSSGIQNIHRGGHELLDMHEALSSIIGLLDQFVIYRSLAKDNELLTILNRQYNFILAHYNLTVECFISGEKPSHDTTMYAMPETGIQITYGLTPSQPKKPVQSVTEIKDEQISGFMLGALKTNASLLTMITAEVNNPVVRRVVAAQVENYTEMAYEVFLYQNKHKYYQVAMLDNSDGQQMLHSYAQGTAQPQIPIQ</sequence>
<keyword evidence="5" id="KW-0167">Capsid protein</keyword>
<keyword evidence="5" id="KW-0946">Virion</keyword>
<dbReference type="Proteomes" id="UP000186666">
    <property type="component" value="Unassembled WGS sequence"/>
</dbReference>
<dbReference type="InterPro" id="IPR012347">
    <property type="entry name" value="Ferritin-like"/>
</dbReference>
<dbReference type="RefSeq" id="WP_068579541.1">
    <property type="nucleotide sequence ID" value="NZ_FTNK01000008.1"/>
</dbReference>
<protein>
    <submittedName>
        <fullName evidence="5">Spore coat protein CotF</fullName>
    </submittedName>
</protein>
<dbReference type="InterPro" id="IPR012851">
    <property type="entry name" value="Spore_coat_CotF-like"/>
</dbReference>
<comment type="subcellular location">
    <subcellularLocation>
        <location evidence="2">Spore coat</location>
    </subcellularLocation>
</comment>
<feature type="compositionally biased region" description="Polar residues" evidence="4">
    <location>
        <begin position="1"/>
        <end position="19"/>
    </location>
</feature>
<comment type="similarity">
    <text evidence="3">Belongs to the CotF family.</text>
</comment>
<evidence type="ECO:0000256" key="4">
    <source>
        <dbReference type="SAM" id="MobiDB-lite"/>
    </source>
</evidence>
<dbReference type="PANTHER" id="PTHR39183:SF1">
    <property type="entry name" value="SPORE COAT PROTEIN F-LIKE PROTEIN YHCQ"/>
    <property type="match status" value="1"/>
</dbReference>
<accession>A0ABY1K387</accession>
<dbReference type="EMBL" id="FTNK01000008">
    <property type="protein sequence ID" value="SIR19194.1"/>
    <property type="molecule type" value="Genomic_DNA"/>
</dbReference>
<evidence type="ECO:0000256" key="3">
    <source>
        <dbReference type="ARBA" id="ARBA00024344"/>
    </source>
</evidence>
<keyword evidence="6" id="KW-1185">Reference proteome</keyword>
<proteinExistence type="inferred from homology"/>
<evidence type="ECO:0000313" key="6">
    <source>
        <dbReference type="Proteomes" id="UP000186666"/>
    </source>
</evidence>
<organism evidence="5 6">
    <name type="scientific">Paenibacillus macquariensis</name>
    <dbReference type="NCBI Taxonomy" id="948756"/>
    <lineage>
        <taxon>Bacteria</taxon>
        <taxon>Bacillati</taxon>
        <taxon>Bacillota</taxon>
        <taxon>Bacilli</taxon>
        <taxon>Bacillales</taxon>
        <taxon>Paenibacillaceae</taxon>
        <taxon>Paenibacillus</taxon>
    </lineage>
</organism>
<name>A0ABY1K387_9BACL</name>
<evidence type="ECO:0000313" key="5">
    <source>
        <dbReference type="EMBL" id="SIR19194.1"/>
    </source>
</evidence>
<keyword evidence="1" id="KW-0749">Sporulation</keyword>
<dbReference type="PANTHER" id="PTHR39183">
    <property type="entry name" value="SPORE COAT PROTEIN F-LIKE PROTEIN YHCQ"/>
    <property type="match status" value="1"/>
</dbReference>
<dbReference type="Gene3D" id="1.20.1260.10">
    <property type="match status" value="1"/>
</dbReference>
<comment type="caution">
    <text evidence="5">The sequence shown here is derived from an EMBL/GenBank/DDBJ whole genome shotgun (WGS) entry which is preliminary data.</text>
</comment>
<feature type="region of interest" description="Disordered" evidence="4">
    <location>
        <begin position="1"/>
        <end position="21"/>
    </location>
</feature>
<reference evidence="5 6" key="1">
    <citation type="submission" date="2017-01" db="EMBL/GenBank/DDBJ databases">
        <authorList>
            <person name="Varghese N."/>
            <person name="Submissions S."/>
        </authorList>
    </citation>
    <scope>NUCLEOTIDE SEQUENCE [LARGE SCALE GENOMIC DNA]</scope>
    <source>
        <strain evidence="5 6">ATCC 23464</strain>
    </source>
</reference>
<evidence type="ECO:0000256" key="1">
    <source>
        <dbReference type="ARBA" id="ARBA00022969"/>
    </source>
</evidence>